<dbReference type="AlphaFoldDB" id="A0A9P4JG17"/>
<feature type="compositionally biased region" description="Acidic residues" evidence="1">
    <location>
        <begin position="707"/>
        <end position="749"/>
    </location>
</feature>
<dbReference type="EMBL" id="ML994123">
    <property type="protein sequence ID" value="KAF2198721.1"/>
    <property type="molecule type" value="Genomic_DNA"/>
</dbReference>
<reference evidence="2" key="1">
    <citation type="journal article" date="2020" name="Stud. Mycol.">
        <title>101 Dothideomycetes genomes: a test case for predicting lifestyles and emergence of pathogens.</title>
        <authorList>
            <person name="Haridas S."/>
            <person name="Albert R."/>
            <person name="Binder M."/>
            <person name="Bloem J."/>
            <person name="Labutti K."/>
            <person name="Salamov A."/>
            <person name="Andreopoulos B."/>
            <person name="Baker S."/>
            <person name="Barry K."/>
            <person name="Bills G."/>
            <person name="Bluhm B."/>
            <person name="Cannon C."/>
            <person name="Castanera R."/>
            <person name="Culley D."/>
            <person name="Daum C."/>
            <person name="Ezra D."/>
            <person name="Gonzalez J."/>
            <person name="Henrissat B."/>
            <person name="Kuo A."/>
            <person name="Liang C."/>
            <person name="Lipzen A."/>
            <person name="Lutzoni F."/>
            <person name="Magnuson J."/>
            <person name="Mondo S."/>
            <person name="Nolan M."/>
            <person name="Ohm R."/>
            <person name="Pangilinan J."/>
            <person name="Park H.-J."/>
            <person name="Ramirez L."/>
            <person name="Alfaro M."/>
            <person name="Sun H."/>
            <person name="Tritt A."/>
            <person name="Yoshinaga Y."/>
            <person name="Zwiers L.-H."/>
            <person name="Turgeon B."/>
            <person name="Goodwin S."/>
            <person name="Spatafora J."/>
            <person name="Crous P."/>
            <person name="Grigoriev I."/>
        </authorList>
    </citation>
    <scope>NUCLEOTIDE SEQUENCE</scope>
    <source>
        <strain evidence="2">ATCC 74209</strain>
    </source>
</reference>
<dbReference type="Proteomes" id="UP000799536">
    <property type="component" value="Unassembled WGS sequence"/>
</dbReference>
<comment type="caution">
    <text evidence="2">The sequence shown here is derived from an EMBL/GenBank/DDBJ whole genome shotgun (WGS) entry which is preliminary data.</text>
</comment>
<feature type="compositionally biased region" description="Acidic residues" evidence="1">
    <location>
        <begin position="796"/>
        <end position="846"/>
    </location>
</feature>
<feature type="compositionally biased region" description="Polar residues" evidence="1">
    <location>
        <begin position="482"/>
        <end position="504"/>
    </location>
</feature>
<gene>
    <name evidence="2" type="ORF">GQ43DRAFT_145818</name>
</gene>
<evidence type="ECO:0000313" key="2">
    <source>
        <dbReference type="EMBL" id="KAF2198721.1"/>
    </source>
</evidence>
<keyword evidence="3" id="KW-1185">Reference proteome</keyword>
<proteinExistence type="predicted"/>
<dbReference type="OrthoDB" id="3801492at2759"/>
<feature type="compositionally biased region" description="Basic and acidic residues" evidence="1">
    <location>
        <begin position="847"/>
        <end position="861"/>
    </location>
</feature>
<feature type="region of interest" description="Disordered" evidence="1">
    <location>
        <begin position="517"/>
        <end position="864"/>
    </location>
</feature>
<feature type="compositionally biased region" description="Low complexity" evidence="1">
    <location>
        <begin position="1129"/>
        <end position="1140"/>
    </location>
</feature>
<feature type="compositionally biased region" description="Basic and acidic residues" evidence="1">
    <location>
        <begin position="1119"/>
        <end position="1128"/>
    </location>
</feature>
<feature type="region of interest" description="Disordered" evidence="1">
    <location>
        <begin position="1040"/>
        <end position="1144"/>
    </location>
</feature>
<feature type="compositionally biased region" description="Acidic residues" evidence="1">
    <location>
        <begin position="760"/>
        <end position="776"/>
    </location>
</feature>
<feature type="compositionally biased region" description="Basic and acidic residues" evidence="1">
    <location>
        <begin position="677"/>
        <end position="687"/>
    </location>
</feature>
<sequence>MASDKNSHLRARFHPSRSGAALPLASTYAPSGRHLVDPILARPIGSLPPVLARFQSQIGTSSDGYLHNHTKVSPCLSLPNKLPPERLEFGYGVDDISLQHHNSDMDRLKTKYWTSRDHESRRALRDGFSPSSISPTYLARFEDDYEFVPIESTPSLVSSQASSGPQSAISATIYARRGVRWVNDKAEENFSPESSSPIGDYVQLLSSSTEAQSLRSFRALSTKPSTRPNPIVSFFEEKCEDNRSRKERVPIFLSYKENVSGHMKYMTLRVALIRCANLSTADPCKALRVAEHHCVPMARELQHPPLEGRCWYWVGRAEAERQNWTVARKAFEKAIYLGVEWCIIRPKHVGKDVRMWLRLMKLQERRLKKGRIGAIRIKSGNREDKASLAAEKMAGEFSPAVLSPRWASLVLQEEFRKFQYEYKRGTGYLAPRPAIASDQRTDYLGALGRLAQADGGEQRTDRNESAQSRPERMIDLWDDESSSPNSNPMSIRSDSTSVRSESDQLNIEEIRKELEAFGELPDSPLPWKDAYRSTSPEGSLASEDKSEPDGGSAEQKNASPKSPSTLPFLTPGIGSKAASASEHPHSGRASPSKEKYPEIPELMQNAHPTGWGDSNSDGENSLYADYPHLPSDDPTSRSCRSESISGSSDFAVFSSLGISPSTNGRRDGSNRPQKSSFTERRNIDIKSIDPSLGKTAPRQFSLLDINDAPEDEDLTDIENEEDLTDIEDEGDLTDIEDEGDLSDIEDEGDLSNIENKADLTDIENEEDLTDIEDEGDLPYMEDGGDLSDIENKADLTDIENEGDLTNIEDEGDLSDIEDDRDLPDIEDEGERADIEDEQDLVDVEDERDWRSEPEYDPERRPKSLSVRAQSFGEEAMLSKAEDCLGSRLKVPLRSYTFAGGHWKSEGEDDQEAQTKRTLLPMHPSPVRKSTLIPAEKVSYRDYFEKLSIAQLRNLMGTSKKYRGDLAKEHLRLLVATQKVKVKQGWTFDDQPRRIGKLTNEDYNFCLKDLANLNMLLYTMNMDTGSGDWKTKMARVLAGLENARPPSLSRKTTEPPSPPNPKRKWTERPIPTKLNRRATGQPRSLEEGCRKVPIRGGFRRISTRPTPSSSGNLATSKGDLGGKDTERPDSNGNSSEVSGGVLNLGTDRASGLEATLMQRLGHRRISNSY</sequence>
<feature type="compositionally biased region" description="Polar residues" evidence="1">
    <location>
        <begin position="554"/>
        <end position="567"/>
    </location>
</feature>
<evidence type="ECO:0000256" key="1">
    <source>
        <dbReference type="SAM" id="MobiDB-lite"/>
    </source>
</evidence>
<feature type="compositionally biased region" description="Low complexity" evidence="1">
    <location>
        <begin position="636"/>
        <end position="648"/>
    </location>
</feature>
<feature type="compositionally biased region" description="Basic and acidic residues" evidence="1">
    <location>
        <begin position="456"/>
        <end position="475"/>
    </location>
</feature>
<protein>
    <submittedName>
        <fullName evidence="2">Uncharacterized protein</fullName>
    </submittedName>
</protein>
<accession>A0A9P4JG17</accession>
<organism evidence="2 3">
    <name type="scientific">Delitschia confertaspora ATCC 74209</name>
    <dbReference type="NCBI Taxonomy" id="1513339"/>
    <lineage>
        <taxon>Eukaryota</taxon>
        <taxon>Fungi</taxon>
        <taxon>Dikarya</taxon>
        <taxon>Ascomycota</taxon>
        <taxon>Pezizomycotina</taxon>
        <taxon>Dothideomycetes</taxon>
        <taxon>Pleosporomycetidae</taxon>
        <taxon>Pleosporales</taxon>
        <taxon>Delitschiaceae</taxon>
        <taxon>Delitschia</taxon>
    </lineage>
</organism>
<evidence type="ECO:0000313" key="3">
    <source>
        <dbReference type="Proteomes" id="UP000799536"/>
    </source>
</evidence>
<feature type="region of interest" description="Disordered" evidence="1">
    <location>
        <begin position="450"/>
        <end position="504"/>
    </location>
</feature>
<name>A0A9P4JG17_9PLEO</name>